<keyword evidence="5" id="KW-1185">Reference proteome</keyword>
<feature type="signal peptide" evidence="2">
    <location>
        <begin position="1"/>
        <end position="20"/>
    </location>
</feature>
<dbReference type="InterPro" id="IPR046960">
    <property type="entry name" value="PPR_At4g14850-like_plant"/>
</dbReference>
<evidence type="ECO:0000313" key="4">
    <source>
        <dbReference type="EMBL" id="KAJ7946620.1"/>
    </source>
</evidence>
<gene>
    <name evidence="4" type="ORF">O6P43_031521</name>
</gene>
<dbReference type="EMBL" id="JARAOO010000013">
    <property type="protein sequence ID" value="KAJ7946620.1"/>
    <property type="molecule type" value="Genomic_DNA"/>
</dbReference>
<dbReference type="InterPro" id="IPR032867">
    <property type="entry name" value="DYW_dom"/>
</dbReference>
<dbReference type="Pfam" id="PF14432">
    <property type="entry name" value="DYW_deaminase"/>
    <property type="match status" value="1"/>
</dbReference>
<evidence type="ECO:0000256" key="1">
    <source>
        <dbReference type="ARBA" id="ARBA00006643"/>
    </source>
</evidence>
<reference evidence="4" key="1">
    <citation type="journal article" date="2023" name="Science">
        <title>Elucidation of the pathway for biosynthesis of saponin adjuvants from the soapbark tree.</title>
        <authorList>
            <person name="Reed J."/>
            <person name="Orme A."/>
            <person name="El-Demerdash A."/>
            <person name="Owen C."/>
            <person name="Martin L.B.B."/>
            <person name="Misra R.C."/>
            <person name="Kikuchi S."/>
            <person name="Rejzek M."/>
            <person name="Martin A.C."/>
            <person name="Harkess A."/>
            <person name="Leebens-Mack J."/>
            <person name="Louveau T."/>
            <person name="Stephenson M.J."/>
            <person name="Osbourn A."/>
        </authorList>
    </citation>
    <scope>NUCLEOTIDE SEQUENCE</scope>
    <source>
        <strain evidence="4">S10</strain>
    </source>
</reference>
<evidence type="ECO:0000313" key="5">
    <source>
        <dbReference type="Proteomes" id="UP001163823"/>
    </source>
</evidence>
<feature type="chain" id="PRO_5041898958" evidence="2">
    <location>
        <begin position="21"/>
        <end position="236"/>
    </location>
</feature>
<feature type="domain" description="DYW" evidence="3">
    <location>
        <begin position="144"/>
        <end position="236"/>
    </location>
</feature>
<sequence length="236" mass="26765">MNIMLVLLIFWVRAGRLVEAKELIGRMPMQAGPSIWGALLSACRKHRNLEIAEMAAKKLFVLEPENSGNYILLSNMYAEVGLWKEVDNLRDLLKCQGMKKIPGCSWIEVNGKAYLFLGGDTSHPQAREIYMFLEALPEKIKDAGYIVDTSFVLHDVSEEEKEYNLTTHSEKLAIAFGLLNTGPGVLLRVTKNLRICGDCHTVAKFISKIYGQEIIVRDLRRFHHFKDGLCSCGDYW</sequence>
<dbReference type="PANTHER" id="PTHR47926">
    <property type="entry name" value="PENTATRICOPEPTIDE REPEAT-CONTAINING PROTEIN"/>
    <property type="match status" value="1"/>
</dbReference>
<comment type="similarity">
    <text evidence="1">Belongs to the PPR family. PCMP-H subfamily.</text>
</comment>
<keyword evidence="2" id="KW-0732">Signal</keyword>
<dbReference type="Proteomes" id="UP001163823">
    <property type="component" value="Chromosome 13"/>
</dbReference>
<dbReference type="Gene3D" id="1.25.40.10">
    <property type="entry name" value="Tetratricopeptide repeat domain"/>
    <property type="match status" value="1"/>
</dbReference>
<dbReference type="AlphaFoldDB" id="A0AAD7P9F4"/>
<dbReference type="InterPro" id="IPR046848">
    <property type="entry name" value="E_motif"/>
</dbReference>
<dbReference type="GO" id="GO:0008270">
    <property type="term" value="F:zinc ion binding"/>
    <property type="evidence" value="ECO:0007669"/>
    <property type="project" value="InterPro"/>
</dbReference>
<evidence type="ECO:0000259" key="3">
    <source>
        <dbReference type="Pfam" id="PF14432"/>
    </source>
</evidence>
<dbReference type="InterPro" id="IPR011990">
    <property type="entry name" value="TPR-like_helical_dom_sf"/>
</dbReference>
<accession>A0AAD7P9F4</accession>
<dbReference type="KEGG" id="qsa:O6P43_031521"/>
<proteinExistence type="inferred from homology"/>
<evidence type="ECO:0000256" key="2">
    <source>
        <dbReference type="SAM" id="SignalP"/>
    </source>
</evidence>
<dbReference type="GO" id="GO:0009451">
    <property type="term" value="P:RNA modification"/>
    <property type="evidence" value="ECO:0007669"/>
    <property type="project" value="InterPro"/>
</dbReference>
<dbReference type="GO" id="GO:0003723">
    <property type="term" value="F:RNA binding"/>
    <property type="evidence" value="ECO:0007669"/>
    <property type="project" value="InterPro"/>
</dbReference>
<dbReference type="PANTHER" id="PTHR47926:SF540">
    <property type="entry name" value="PENTATRICOPEPTIDE REPEAT-CONTAINING PROTEIN"/>
    <property type="match status" value="1"/>
</dbReference>
<organism evidence="4 5">
    <name type="scientific">Quillaja saponaria</name>
    <name type="common">Soap bark tree</name>
    <dbReference type="NCBI Taxonomy" id="32244"/>
    <lineage>
        <taxon>Eukaryota</taxon>
        <taxon>Viridiplantae</taxon>
        <taxon>Streptophyta</taxon>
        <taxon>Embryophyta</taxon>
        <taxon>Tracheophyta</taxon>
        <taxon>Spermatophyta</taxon>
        <taxon>Magnoliopsida</taxon>
        <taxon>eudicotyledons</taxon>
        <taxon>Gunneridae</taxon>
        <taxon>Pentapetalae</taxon>
        <taxon>rosids</taxon>
        <taxon>fabids</taxon>
        <taxon>Fabales</taxon>
        <taxon>Quillajaceae</taxon>
        <taxon>Quillaja</taxon>
    </lineage>
</organism>
<name>A0AAD7P9F4_QUISA</name>
<dbReference type="Pfam" id="PF20431">
    <property type="entry name" value="E_motif"/>
    <property type="match status" value="1"/>
</dbReference>
<comment type="caution">
    <text evidence="4">The sequence shown here is derived from an EMBL/GenBank/DDBJ whole genome shotgun (WGS) entry which is preliminary data.</text>
</comment>
<protein>
    <submittedName>
        <fullName evidence="4">Pentatricopeptide repeat</fullName>
    </submittedName>
</protein>